<dbReference type="PANTHER" id="PTHR43071">
    <property type="entry name" value="2-AMINO-4-HYDROXY-6-HYDROXYMETHYLDIHYDROPTERIDINE PYROPHOSPHOKINASE"/>
    <property type="match status" value="1"/>
</dbReference>
<dbReference type="GO" id="GO:0046656">
    <property type="term" value="P:folic acid biosynthetic process"/>
    <property type="evidence" value="ECO:0007669"/>
    <property type="project" value="UniProtKB-KW"/>
</dbReference>
<proteinExistence type="inferred from homology"/>
<dbReference type="EC" id="2.7.6.3" evidence="3"/>
<keyword evidence="15" id="KW-1185">Reference proteome</keyword>
<dbReference type="Pfam" id="PF01288">
    <property type="entry name" value="HPPK"/>
    <property type="match status" value="1"/>
</dbReference>
<keyword evidence="8" id="KW-0067">ATP-binding</keyword>
<evidence type="ECO:0000256" key="4">
    <source>
        <dbReference type="ARBA" id="ARBA00016218"/>
    </source>
</evidence>
<evidence type="ECO:0000256" key="6">
    <source>
        <dbReference type="ARBA" id="ARBA00022741"/>
    </source>
</evidence>
<evidence type="ECO:0000256" key="8">
    <source>
        <dbReference type="ARBA" id="ARBA00022840"/>
    </source>
</evidence>
<protein>
    <recommendedName>
        <fullName evidence="4">2-amino-4-hydroxy-6-hydroxymethyldihydropteridine pyrophosphokinase</fullName>
        <ecNumber evidence="3">2.7.6.3</ecNumber>
    </recommendedName>
    <alternativeName>
        <fullName evidence="11">6-hydroxymethyl-7,8-dihydropterin pyrophosphokinase</fullName>
    </alternativeName>
    <alternativeName>
        <fullName evidence="12">7,8-dihydro-6-hydroxymethylpterin-pyrophosphokinase</fullName>
    </alternativeName>
</protein>
<accession>A0A1H6LZI3</accession>
<dbReference type="InterPro" id="IPR000550">
    <property type="entry name" value="Hppk"/>
</dbReference>
<sequence length="138" mass="15930">MSYNDVILLLGSNINNPENNVKEALLEIEKKVGAIIAKSRVISTKPVEFDSFNIFCNIAIRIKTQFSPFRLLAEIKTIERSMGRLQDSSDLGVYNDRIIDIDIILYNNIRFISRKLVIPHAKNLYERDFAMEIIKQLQ</sequence>
<evidence type="ECO:0000256" key="3">
    <source>
        <dbReference type="ARBA" id="ARBA00013253"/>
    </source>
</evidence>
<dbReference type="Proteomes" id="UP000198555">
    <property type="component" value="Unassembled WGS sequence"/>
</dbReference>
<evidence type="ECO:0000256" key="11">
    <source>
        <dbReference type="ARBA" id="ARBA00029766"/>
    </source>
</evidence>
<keyword evidence="6" id="KW-0547">Nucleotide-binding</keyword>
<dbReference type="GO" id="GO:0005524">
    <property type="term" value="F:ATP binding"/>
    <property type="evidence" value="ECO:0007669"/>
    <property type="project" value="UniProtKB-KW"/>
</dbReference>
<evidence type="ECO:0000256" key="10">
    <source>
        <dbReference type="ARBA" id="ARBA00029409"/>
    </source>
</evidence>
<name>A0A1H6LZI3_9FLAO</name>
<evidence type="ECO:0000256" key="2">
    <source>
        <dbReference type="ARBA" id="ARBA00005810"/>
    </source>
</evidence>
<keyword evidence="7 14" id="KW-0418">Kinase</keyword>
<comment type="function">
    <text evidence="10">Catalyzes the transfer of pyrophosphate from adenosine triphosphate (ATP) to 6-hydroxymethyl-7,8-dihydropterin, an enzymatic step in folate biosynthesis pathway.</text>
</comment>
<dbReference type="EMBL" id="FNWX01000058">
    <property type="protein sequence ID" value="SEH94305.1"/>
    <property type="molecule type" value="Genomic_DNA"/>
</dbReference>
<dbReference type="Gene3D" id="3.30.70.560">
    <property type="entry name" value="7,8-Dihydro-6-hydroxymethylpterin-pyrophosphokinase HPPK"/>
    <property type="match status" value="1"/>
</dbReference>
<reference evidence="15" key="1">
    <citation type="submission" date="2016-10" db="EMBL/GenBank/DDBJ databases">
        <authorList>
            <person name="Varghese N."/>
            <person name="Submissions S."/>
        </authorList>
    </citation>
    <scope>NUCLEOTIDE SEQUENCE [LARGE SCALE GENOMIC DNA]</scope>
    <source>
        <strain evidence="15">DSM 19326</strain>
    </source>
</reference>
<evidence type="ECO:0000256" key="12">
    <source>
        <dbReference type="ARBA" id="ARBA00033413"/>
    </source>
</evidence>
<evidence type="ECO:0000256" key="9">
    <source>
        <dbReference type="ARBA" id="ARBA00022909"/>
    </source>
</evidence>
<dbReference type="UniPathway" id="UPA00077">
    <property type="reaction ID" value="UER00155"/>
</dbReference>
<keyword evidence="5" id="KW-0808">Transferase</keyword>
<evidence type="ECO:0000256" key="5">
    <source>
        <dbReference type="ARBA" id="ARBA00022679"/>
    </source>
</evidence>
<gene>
    <name evidence="14" type="ORF">SAMN05421793_1587</name>
</gene>
<dbReference type="InterPro" id="IPR035907">
    <property type="entry name" value="Hppk_sf"/>
</dbReference>
<dbReference type="PANTHER" id="PTHR43071:SF1">
    <property type="entry name" value="2-AMINO-4-HYDROXY-6-HYDROXYMETHYLDIHYDROPTERIDINE PYROPHOSPHOKINASE"/>
    <property type="match status" value="1"/>
</dbReference>
<dbReference type="GO" id="GO:0003848">
    <property type="term" value="F:2-amino-4-hydroxy-6-hydroxymethyldihydropteridine diphosphokinase activity"/>
    <property type="evidence" value="ECO:0007669"/>
    <property type="project" value="UniProtKB-EC"/>
</dbReference>
<evidence type="ECO:0000256" key="7">
    <source>
        <dbReference type="ARBA" id="ARBA00022777"/>
    </source>
</evidence>
<comment type="pathway">
    <text evidence="1">Cofactor biosynthesis; tetrahydrofolate biosynthesis; 2-amino-4-hydroxy-6-hydroxymethyl-7,8-dihydropteridine diphosphate from 7,8-dihydroneopterin triphosphate: step 4/4.</text>
</comment>
<evidence type="ECO:0000313" key="14">
    <source>
        <dbReference type="EMBL" id="SEH94305.1"/>
    </source>
</evidence>
<evidence type="ECO:0000313" key="15">
    <source>
        <dbReference type="Proteomes" id="UP000198555"/>
    </source>
</evidence>
<dbReference type="GO" id="GO:0046654">
    <property type="term" value="P:tetrahydrofolate biosynthetic process"/>
    <property type="evidence" value="ECO:0007669"/>
    <property type="project" value="UniProtKB-UniPathway"/>
</dbReference>
<dbReference type="NCBIfam" id="TIGR01498">
    <property type="entry name" value="folK"/>
    <property type="match status" value="1"/>
</dbReference>
<feature type="domain" description="7,8-dihydro-6-hydroxymethylpterin-pyrophosphokinase" evidence="13">
    <location>
        <begin position="8"/>
        <end position="137"/>
    </location>
</feature>
<evidence type="ECO:0000259" key="13">
    <source>
        <dbReference type="Pfam" id="PF01288"/>
    </source>
</evidence>
<dbReference type="GO" id="GO:0016301">
    <property type="term" value="F:kinase activity"/>
    <property type="evidence" value="ECO:0007669"/>
    <property type="project" value="UniProtKB-KW"/>
</dbReference>
<dbReference type="SUPFAM" id="SSF55083">
    <property type="entry name" value="6-hydroxymethyl-7,8-dihydropterin pyrophosphokinase, HPPK"/>
    <property type="match status" value="1"/>
</dbReference>
<dbReference type="AlphaFoldDB" id="A0A1H6LZI3"/>
<comment type="similarity">
    <text evidence="2">Belongs to the HPPK family.</text>
</comment>
<dbReference type="STRING" id="420404.SAMN05421793_1587"/>
<keyword evidence="9" id="KW-0289">Folate biosynthesis</keyword>
<organism evidence="14 15">
    <name type="scientific">Epilithonimonas hominis</name>
    <dbReference type="NCBI Taxonomy" id="420404"/>
    <lineage>
        <taxon>Bacteria</taxon>
        <taxon>Pseudomonadati</taxon>
        <taxon>Bacteroidota</taxon>
        <taxon>Flavobacteriia</taxon>
        <taxon>Flavobacteriales</taxon>
        <taxon>Weeksellaceae</taxon>
        <taxon>Chryseobacterium group</taxon>
        <taxon>Epilithonimonas</taxon>
    </lineage>
</organism>
<evidence type="ECO:0000256" key="1">
    <source>
        <dbReference type="ARBA" id="ARBA00005051"/>
    </source>
</evidence>